<dbReference type="PANTHER" id="PTHR10947:SF0">
    <property type="entry name" value="PHENYLALANINE--TRNA LIGASE BETA SUBUNIT"/>
    <property type="match status" value="1"/>
</dbReference>
<dbReference type="InterPro" id="IPR009061">
    <property type="entry name" value="DNA-bd_dom_put_sf"/>
</dbReference>
<evidence type="ECO:0000259" key="10">
    <source>
        <dbReference type="PROSITE" id="PS51447"/>
    </source>
</evidence>
<keyword evidence="5" id="KW-0547">Nucleotide-binding</keyword>
<dbReference type="GO" id="GO:0000287">
    <property type="term" value="F:magnesium ion binding"/>
    <property type="evidence" value="ECO:0007669"/>
    <property type="project" value="InterPro"/>
</dbReference>
<dbReference type="InterPro" id="IPR005147">
    <property type="entry name" value="tRNA_synthase_B5-dom"/>
</dbReference>
<comment type="cofactor">
    <cofactor evidence="1">
        <name>Mg(2+)</name>
        <dbReference type="ChEBI" id="CHEBI:18420"/>
    </cofactor>
</comment>
<dbReference type="SUPFAM" id="SSF55681">
    <property type="entry name" value="Class II aaRS and biotin synthetases"/>
    <property type="match status" value="1"/>
</dbReference>
<dbReference type="InterPro" id="IPR045060">
    <property type="entry name" value="Phe-tRNA-ligase_IIc_bsu"/>
</dbReference>
<evidence type="ECO:0000256" key="1">
    <source>
        <dbReference type="ARBA" id="ARBA00001946"/>
    </source>
</evidence>
<evidence type="ECO:0000256" key="8">
    <source>
        <dbReference type="ARBA" id="ARBA00022917"/>
    </source>
</evidence>
<dbReference type="Gene3D" id="3.30.56.10">
    <property type="match status" value="2"/>
</dbReference>
<sequence length="703" mass="82287">MKFSFKWLKQIVDLNQIELFELIEKLTLGGCEIENIIHAQDKNDIILDVSTTANRQDLLSVVGLAREISCLMNRPLLNKVYNYKKYLNHYLNSYSCLNLSNSIALLNFSLTHINYIRNTFSPLWLQNYLYSQNIKPLNLLHDIPKYIYIKWGHHIEIIDQRKINLLPIDYSLFNIQHEKISLCQSNNIELEVLKYNSEKLYTLGCDINPNIQCDTITESILVCGQIFSSKYFKNIQNNLVIKTDIFEKYNKQITREDFTCAYEEAIQLIVSFGGGTAGKTYCYHKVYEEPKVIILEKNQIEKILGYKEASAYMYLSVKEILTVLNQLNFITVYDELKKIFKVQVPSSRQIDLVRPIDIIEEIGRVYGFNKFMSQLPKVLNHDVIFKHSFTNKVYQVRQILRNLGLHEIQNLSLNNSNILSDQSQICIYNPLVKDQSYLRSNLLSQLILTYEYNIRQANKNIEIFEIGKVFTTDIQNITRTSLSSIIEHLHLAGLMSNSDYSRKSWLDKPNALGWFQAKGTLEEFLEKLQVQVTWSKISQSKYSFLLSSVSNSLSIKHAAIIYSIDNKKEIGIFAQLKKNYNYPIYVFEFNLVNLINSIKPLNHINYSIKSYSNYPSLTRDISLTLYKYHSICMIKQKILDFNNSLIESIEVLNQYRNHNIKHYYNVSLRVVYRSQNRTLNIDDINRIDKEINDLLNQYKSSQY</sequence>
<keyword evidence="6" id="KW-0067">ATP-binding</keyword>
<dbReference type="EC" id="6.1.1.20" evidence="2"/>
<dbReference type="SMART" id="SM00896">
    <property type="entry name" value="FDX-ACB"/>
    <property type="match status" value="1"/>
</dbReference>
<geneLocation type="chloroplast" evidence="12"/>
<protein>
    <recommendedName>
        <fullName evidence="2">phenylalanine--tRNA ligase</fullName>
        <ecNumber evidence="2">6.1.1.20</ecNumber>
    </recommendedName>
</protein>
<dbReference type="SUPFAM" id="SSF46955">
    <property type="entry name" value="Putative DNA-binding domain"/>
    <property type="match status" value="2"/>
</dbReference>
<evidence type="ECO:0000259" key="11">
    <source>
        <dbReference type="PROSITE" id="PS51483"/>
    </source>
</evidence>
<dbReference type="Pfam" id="PF03483">
    <property type="entry name" value="B3_4"/>
    <property type="match status" value="1"/>
</dbReference>
<dbReference type="Gene3D" id="3.30.930.10">
    <property type="entry name" value="Bira Bifunctional Protein, Domain 2"/>
    <property type="match status" value="1"/>
</dbReference>
<keyword evidence="8" id="KW-0648">Protein biosynthesis</keyword>
<dbReference type="InterPro" id="IPR005121">
    <property type="entry name" value="Fdx_antiC-bd"/>
</dbReference>
<dbReference type="Pfam" id="PF17759">
    <property type="entry name" value="tRNA_synthFbeta"/>
    <property type="match status" value="1"/>
</dbReference>
<dbReference type="RefSeq" id="YP_009511338.1">
    <property type="nucleotide sequence ID" value="NC_039143.1"/>
</dbReference>
<proteinExistence type="predicted"/>
<dbReference type="InterPro" id="IPR045864">
    <property type="entry name" value="aa-tRNA-synth_II/BPL/LPL"/>
</dbReference>
<dbReference type="PANTHER" id="PTHR10947">
    <property type="entry name" value="PHENYLALANYL-TRNA SYNTHETASE BETA CHAIN AND LEUCINE-RICH REPEAT-CONTAINING PROTEIN 47"/>
    <property type="match status" value="1"/>
</dbReference>
<dbReference type="PROSITE" id="PS51483">
    <property type="entry name" value="B5"/>
    <property type="match status" value="1"/>
</dbReference>
<dbReference type="PROSITE" id="PS51447">
    <property type="entry name" value="FDX_ACB"/>
    <property type="match status" value="1"/>
</dbReference>
<dbReference type="InterPro" id="IPR005146">
    <property type="entry name" value="B3/B4_tRNA-bd"/>
</dbReference>
<dbReference type="InterPro" id="IPR020825">
    <property type="entry name" value="Phe-tRNA_synthase-like_B3/B4"/>
</dbReference>
<evidence type="ECO:0000256" key="3">
    <source>
        <dbReference type="ARBA" id="ARBA00022598"/>
    </source>
</evidence>
<dbReference type="GO" id="GO:0003723">
    <property type="term" value="F:RNA binding"/>
    <property type="evidence" value="ECO:0007669"/>
    <property type="project" value="InterPro"/>
</dbReference>
<evidence type="ECO:0000256" key="9">
    <source>
        <dbReference type="ARBA" id="ARBA00023146"/>
    </source>
</evidence>
<dbReference type="InterPro" id="IPR041616">
    <property type="entry name" value="PheRS_beta_core"/>
</dbReference>
<reference evidence="12" key="1">
    <citation type="submission" date="2018-05" db="EMBL/GenBank/DDBJ databases">
        <title>Organellar genomes of Gracilariaceae.</title>
        <authorList>
            <person name="Iha C."/>
            <person name="Oliveira M.C."/>
        </authorList>
    </citation>
    <scope>NUCLEOTIDE SEQUENCE</scope>
</reference>
<keyword evidence="4" id="KW-0479">Metal-binding</keyword>
<gene>
    <name evidence="12" type="primary">syfB</name>
</gene>
<keyword evidence="12" id="KW-0934">Plastid</keyword>
<evidence type="ECO:0000256" key="4">
    <source>
        <dbReference type="ARBA" id="ARBA00022723"/>
    </source>
</evidence>
<evidence type="ECO:0000256" key="5">
    <source>
        <dbReference type="ARBA" id="ARBA00022741"/>
    </source>
</evidence>
<dbReference type="GO" id="GO:0005524">
    <property type="term" value="F:ATP binding"/>
    <property type="evidence" value="ECO:0007669"/>
    <property type="project" value="UniProtKB-KW"/>
</dbReference>
<evidence type="ECO:0000313" key="12">
    <source>
        <dbReference type="EMBL" id="AXI97215.1"/>
    </source>
</evidence>
<accession>A0A345U9S9</accession>
<dbReference type="SUPFAM" id="SSF54991">
    <property type="entry name" value="Anticodon-binding domain of PheRS"/>
    <property type="match status" value="1"/>
</dbReference>
<dbReference type="Gene3D" id="3.50.40.10">
    <property type="entry name" value="Phenylalanyl-trna Synthetase, Chain B, domain 3"/>
    <property type="match status" value="1"/>
</dbReference>
<keyword evidence="3 12" id="KW-0436">Ligase</keyword>
<evidence type="ECO:0000256" key="2">
    <source>
        <dbReference type="ARBA" id="ARBA00012814"/>
    </source>
</evidence>
<evidence type="ECO:0000256" key="7">
    <source>
        <dbReference type="ARBA" id="ARBA00022842"/>
    </source>
</evidence>
<dbReference type="GeneID" id="37623825"/>
<organism evidence="12">
    <name type="scientific">Gracilariopsis longissima</name>
    <dbReference type="NCBI Taxonomy" id="172976"/>
    <lineage>
        <taxon>Eukaryota</taxon>
        <taxon>Rhodophyta</taxon>
        <taxon>Florideophyceae</taxon>
        <taxon>Rhodymeniophycidae</taxon>
        <taxon>Gracilariales</taxon>
        <taxon>Gracilariaceae</taxon>
        <taxon>Gracilariopsis</taxon>
    </lineage>
</organism>
<dbReference type="Gene3D" id="3.30.70.380">
    <property type="entry name" value="Ferrodoxin-fold anticodon-binding domain"/>
    <property type="match status" value="1"/>
</dbReference>
<dbReference type="InterPro" id="IPR036690">
    <property type="entry name" value="Fdx_antiC-bd_sf"/>
</dbReference>
<keyword evidence="12" id="KW-0150">Chloroplast</keyword>
<dbReference type="AlphaFoldDB" id="A0A345U9S9"/>
<dbReference type="GO" id="GO:0006432">
    <property type="term" value="P:phenylalanyl-tRNA aminoacylation"/>
    <property type="evidence" value="ECO:0007669"/>
    <property type="project" value="InterPro"/>
</dbReference>
<dbReference type="EMBL" id="MH396014">
    <property type="protein sequence ID" value="AXI97215.1"/>
    <property type="molecule type" value="Genomic_DNA"/>
</dbReference>
<feature type="domain" description="B5" evidence="11">
    <location>
        <begin position="288"/>
        <end position="373"/>
    </location>
</feature>
<dbReference type="GO" id="GO:0004826">
    <property type="term" value="F:phenylalanine-tRNA ligase activity"/>
    <property type="evidence" value="ECO:0007669"/>
    <property type="project" value="UniProtKB-EC"/>
</dbReference>
<dbReference type="Pfam" id="PF03147">
    <property type="entry name" value="FDX-ACB"/>
    <property type="match status" value="1"/>
</dbReference>
<name>A0A345U9S9_9FLOR</name>
<keyword evidence="9" id="KW-0030">Aminoacyl-tRNA synthetase</keyword>
<evidence type="ECO:0000256" key="6">
    <source>
        <dbReference type="ARBA" id="ARBA00022840"/>
    </source>
</evidence>
<dbReference type="SUPFAM" id="SSF56037">
    <property type="entry name" value="PheT/TilS domain"/>
    <property type="match status" value="1"/>
</dbReference>
<dbReference type="SMART" id="SM00874">
    <property type="entry name" value="B5"/>
    <property type="match status" value="1"/>
</dbReference>
<dbReference type="Pfam" id="PF03484">
    <property type="entry name" value="B5"/>
    <property type="match status" value="1"/>
</dbReference>
<dbReference type="GO" id="GO:0009328">
    <property type="term" value="C:phenylalanine-tRNA ligase complex"/>
    <property type="evidence" value="ECO:0007669"/>
    <property type="project" value="TreeGrafter"/>
</dbReference>
<keyword evidence="7" id="KW-0460">Magnesium</keyword>
<feature type="domain" description="FDX-ACB" evidence="10">
    <location>
        <begin position="612"/>
        <end position="703"/>
    </location>
</feature>